<comment type="caution">
    <text evidence="1">The sequence shown here is derived from an EMBL/GenBank/DDBJ whole genome shotgun (WGS) entry which is preliminary data.</text>
</comment>
<keyword evidence="2" id="KW-1185">Reference proteome</keyword>
<dbReference type="Proteomes" id="UP000735302">
    <property type="component" value="Unassembled WGS sequence"/>
</dbReference>
<proteinExistence type="predicted"/>
<evidence type="ECO:0000313" key="2">
    <source>
        <dbReference type="Proteomes" id="UP000735302"/>
    </source>
</evidence>
<evidence type="ECO:0000313" key="1">
    <source>
        <dbReference type="EMBL" id="GFO40750.1"/>
    </source>
</evidence>
<gene>
    <name evidence="1" type="ORF">PoB_006725500</name>
</gene>
<accession>A0AAV4D9F7</accession>
<organism evidence="1 2">
    <name type="scientific">Plakobranchus ocellatus</name>
    <dbReference type="NCBI Taxonomy" id="259542"/>
    <lineage>
        <taxon>Eukaryota</taxon>
        <taxon>Metazoa</taxon>
        <taxon>Spiralia</taxon>
        <taxon>Lophotrochozoa</taxon>
        <taxon>Mollusca</taxon>
        <taxon>Gastropoda</taxon>
        <taxon>Heterobranchia</taxon>
        <taxon>Euthyneura</taxon>
        <taxon>Panpulmonata</taxon>
        <taxon>Sacoglossa</taxon>
        <taxon>Placobranchoidea</taxon>
        <taxon>Plakobranchidae</taxon>
        <taxon>Plakobranchus</taxon>
    </lineage>
</organism>
<dbReference type="EMBL" id="BLXT01007636">
    <property type="protein sequence ID" value="GFO40750.1"/>
    <property type="molecule type" value="Genomic_DNA"/>
</dbReference>
<reference evidence="1 2" key="1">
    <citation type="journal article" date="2021" name="Elife">
        <title>Chloroplast acquisition without the gene transfer in kleptoplastic sea slugs, Plakobranchus ocellatus.</title>
        <authorList>
            <person name="Maeda T."/>
            <person name="Takahashi S."/>
            <person name="Yoshida T."/>
            <person name="Shimamura S."/>
            <person name="Takaki Y."/>
            <person name="Nagai Y."/>
            <person name="Toyoda A."/>
            <person name="Suzuki Y."/>
            <person name="Arimoto A."/>
            <person name="Ishii H."/>
            <person name="Satoh N."/>
            <person name="Nishiyama T."/>
            <person name="Hasebe M."/>
            <person name="Maruyama T."/>
            <person name="Minagawa J."/>
            <person name="Obokata J."/>
            <person name="Shigenobu S."/>
        </authorList>
    </citation>
    <scope>NUCLEOTIDE SEQUENCE [LARGE SCALE GENOMIC DNA]</scope>
</reference>
<sequence>MCWWHTNDNLIRSPESWGVGGTVASEFALRSAGPILSWVRAPPSALRSDGEPESLRSLCCGLAIYKTNHRSPLQRGPSSSAIIMVMRRWR</sequence>
<dbReference type="AlphaFoldDB" id="A0AAV4D9F7"/>
<protein>
    <submittedName>
        <fullName evidence="1">Uncharacterized protein</fullName>
    </submittedName>
</protein>
<name>A0AAV4D9F7_9GAST</name>